<dbReference type="CDD" id="cd06565">
    <property type="entry name" value="GH20_GcnA-like"/>
    <property type="match status" value="1"/>
</dbReference>
<dbReference type="EMBL" id="JASAOG010000098">
    <property type="protein sequence ID" value="KAK0052035.1"/>
    <property type="molecule type" value="Genomic_DNA"/>
</dbReference>
<evidence type="ECO:0000256" key="2">
    <source>
        <dbReference type="ARBA" id="ARBA00006285"/>
    </source>
</evidence>
<comment type="similarity">
    <text evidence="2">Belongs to the glycosyl hydrolase 20 family.</text>
</comment>
<feature type="domain" description="Glycoside hydrolase family 20 catalytic" evidence="7">
    <location>
        <begin position="167"/>
        <end position="360"/>
    </location>
</feature>
<reference evidence="8" key="2">
    <citation type="submission" date="2023-04" db="EMBL/GenBank/DDBJ databases">
        <authorList>
            <person name="Bu L."/>
            <person name="Lu L."/>
            <person name="Laidemitt M.R."/>
            <person name="Zhang S.M."/>
            <person name="Mutuku M."/>
            <person name="Mkoji G."/>
            <person name="Steinauer M."/>
            <person name="Loker E.S."/>
        </authorList>
    </citation>
    <scope>NUCLEOTIDE SEQUENCE</scope>
    <source>
        <strain evidence="8">KasaAsao</strain>
        <tissue evidence="8">Whole Snail</tissue>
    </source>
</reference>
<gene>
    <name evidence="8" type="ORF">Bpfe_018582</name>
</gene>
<proteinExistence type="inferred from homology"/>
<feature type="compositionally biased region" description="Basic and acidic residues" evidence="5">
    <location>
        <begin position="102"/>
        <end position="124"/>
    </location>
</feature>
<keyword evidence="4" id="KW-0378">Hydrolase</keyword>
<dbReference type="InterPro" id="IPR017853">
    <property type="entry name" value="GH"/>
</dbReference>
<evidence type="ECO:0000256" key="4">
    <source>
        <dbReference type="ARBA" id="ARBA00022801"/>
    </source>
</evidence>
<dbReference type="Pfam" id="PF00728">
    <property type="entry name" value="Glyco_hydro_20"/>
    <property type="match status" value="1"/>
</dbReference>
<dbReference type="AlphaFoldDB" id="A0AAD8BEK4"/>
<evidence type="ECO:0000256" key="3">
    <source>
        <dbReference type="ARBA" id="ARBA00012663"/>
    </source>
</evidence>
<feature type="region of interest" description="Disordered" evidence="5">
    <location>
        <begin position="98"/>
        <end position="124"/>
    </location>
</feature>
<feature type="region of interest" description="Disordered" evidence="5">
    <location>
        <begin position="808"/>
        <end position="834"/>
    </location>
</feature>
<dbReference type="Gene3D" id="3.20.20.80">
    <property type="entry name" value="Glycosidases"/>
    <property type="match status" value="1"/>
</dbReference>
<protein>
    <recommendedName>
        <fullName evidence="3">beta-N-acetylhexosaminidase</fullName>
        <ecNumber evidence="3">3.2.1.52</ecNumber>
    </recommendedName>
</protein>
<dbReference type="SUPFAM" id="SSF51445">
    <property type="entry name" value="(Trans)glycosidases"/>
    <property type="match status" value="1"/>
</dbReference>
<dbReference type="GO" id="GO:0005975">
    <property type="term" value="P:carbohydrate metabolic process"/>
    <property type="evidence" value="ECO:0007669"/>
    <property type="project" value="InterPro"/>
</dbReference>
<name>A0AAD8BEK4_BIOPF</name>
<keyword evidence="6" id="KW-0812">Transmembrane</keyword>
<reference evidence="8" key="1">
    <citation type="journal article" date="2023" name="PLoS Negl. Trop. Dis.">
        <title>A genome sequence for Biomphalaria pfeifferi, the major vector snail for the human-infecting parasite Schistosoma mansoni.</title>
        <authorList>
            <person name="Bu L."/>
            <person name="Lu L."/>
            <person name="Laidemitt M.R."/>
            <person name="Zhang S.M."/>
            <person name="Mutuku M."/>
            <person name="Mkoji G."/>
            <person name="Steinauer M."/>
            <person name="Loker E.S."/>
        </authorList>
    </citation>
    <scope>NUCLEOTIDE SEQUENCE</scope>
    <source>
        <strain evidence="8">KasaAsao</strain>
    </source>
</reference>
<keyword evidence="6" id="KW-1133">Transmembrane helix</keyword>
<dbReference type="GO" id="GO:0004563">
    <property type="term" value="F:beta-N-acetylhexosaminidase activity"/>
    <property type="evidence" value="ECO:0007669"/>
    <property type="project" value="UniProtKB-EC"/>
</dbReference>
<evidence type="ECO:0000256" key="6">
    <source>
        <dbReference type="SAM" id="Phobius"/>
    </source>
</evidence>
<evidence type="ECO:0000313" key="9">
    <source>
        <dbReference type="Proteomes" id="UP001233172"/>
    </source>
</evidence>
<feature type="region of interest" description="Disordered" evidence="5">
    <location>
        <begin position="619"/>
        <end position="657"/>
    </location>
</feature>
<comment type="catalytic activity">
    <reaction evidence="1">
        <text>Hydrolysis of terminal non-reducing N-acetyl-D-hexosamine residues in N-acetyl-beta-D-hexosaminides.</text>
        <dbReference type="EC" id="3.2.1.52"/>
    </reaction>
</comment>
<feature type="compositionally biased region" description="Polar residues" evidence="5">
    <location>
        <begin position="824"/>
        <end position="834"/>
    </location>
</feature>
<evidence type="ECO:0000256" key="5">
    <source>
        <dbReference type="SAM" id="MobiDB-lite"/>
    </source>
</evidence>
<comment type="caution">
    <text evidence="8">The sequence shown here is derived from an EMBL/GenBank/DDBJ whole genome shotgun (WGS) entry which is preliminary data.</text>
</comment>
<dbReference type="InterPro" id="IPR038901">
    <property type="entry name" value="HEXDC-like"/>
</dbReference>
<evidence type="ECO:0000256" key="1">
    <source>
        <dbReference type="ARBA" id="ARBA00001231"/>
    </source>
</evidence>
<dbReference type="PANTHER" id="PTHR21040">
    <property type="entry name" value="BCDNA.GH04120"/>
    <property type="match status" value="1"/>
</dbReference>
<feature type="transmembrane region" description="Helical" evidence="6">
    <location>
        <begin position="12"/>
        <end position="30"/>
    </location>
</feature>
<sequence>MGRRGSMRGRSGILFVSVFAIGLIIFYLSWRSLISPDANPKLSRISENLRSEPQLEMGVPKGGLDSKEVVDETAERDEVYHELNENQNTFEKNKKKLLINQDSKERDSPDSFDKIVANEKQRERQSNKKYYKSFESVGKTVKLMSRLVHLDLKGAAPKLSYLKKVLPLMSKLGATGLLVEYEDMFPYSGSLQNISALNSYTIEEVKEFLTLAKNNSLTVIPLIQTFGHMEFILKNVFSKLRESAHTPQVIDITTNNSYILLQEMIRQVLDAHPDATHLHIGCDEVYELGLGASTLMKDFDRDSLYLKHVSKVANIVKELGLANQRKVMPIIWDDELRKIQSNLIMSYKLPSLVEIMVWYYGVNVLERVNMSVWDTYSTLFKTVWVASAFKGATGSRQFYTEPWFHLQNHFSWLEVIALNSRRLRFQGIALTGWSRYDHFATLCELLPVALPSLAVCLATMSNAGLSEANHRSASNVLHCNGLIEIDLPVIDSKSHLAQVSQDCRFPGSVLYHAMQEFYGYTQIKTKSKIEGWLSDYQIAHKFSNPGQLKSLAKLLTIQFSGINKLAPVFKNTMQEIYLQDTIDEWIAENIDERKKDIDDILLKVKILIEPNVWPRHPLPSLKLNIPSSAREPQNERLPISNEKKNPKDEELPEDQVNNITVETKPLNIQNRDLNVKKEQQKSDVEEITVASLQQSEKAFESEPKLTSVSFEKNKRTDTDVNIDNIPSFLKGDEQEMTRNMSRAVQPNKDELKLGSIKFEDQGYQGNPRLSGFQRQKISSNDKVISNEVENNVNKNLSLQMKVNGVNTSLPFKRRNNKFPERNINAKSKNSNDQQ</sequence>
<evidence type="ECO:0000313" key="8">
    <source>
        <dbReference type="EMBL" id="KAK0052035.1"/>
    </source>
</evidence>
<dbReference type="Proteomes" id="UP001233172">
    <property type="component" value="Unassembled WGS sequence"/>
</dbReference>
<evidence type="ECO:0000259" key="7">
    <source>
        <dbReference type="Pfam" id="PF00728"/>
    </source>
</evidence>
<organism evidence="8 9">
    <name type="scientific">Biomphalaria pfeifferi</name>
    <name type="common">Bloodfluke planorb</name>
    <name type="synonym">Freshwater snail</name>
    <dbReference type="NCBI Taxonomy" id="112525"/>
    <lineage>
        <taxon>Eukaryota</taxon>
        <taxon>Metazoa</taxon>
        <taxon>Spiralia</taxon>
        <taxon>Lophotrochozoa</taxon>
        <taxon>Mollusca</taxon>
        <taxon>Gastropoda</taxon>
        <taxon>Heterobranchia</taxon>
        <taxon>Euthyneura</taxon>
        <taxon>Panpulmonata</taxon>
        <taxon>Hygrophila</taxon>
        <taxon>Lymnaeoidea</taxon>
        <taxon>Planorbidae</taxon>
        <taxon>Biomphalaria</taxon>
    </lineage>
</organism>
<keyword evidence="9" id="KW-1185">Reference proteome</keyword>
<dbReference type="PANTHER" id="PTHR21040:SF8">
    <property type="entry name" value="BCDNA.GH04120"/>
    <property type="match status" value="1"/>
</dbReference>
<dbReference type="EC" id="3.2.1.52" evidence="3"/>
<accession>A0AAD8BEK4</accession>
<keyword evidence="6" id="KW-0472">Membrane</keyword>
<dbReference type="InterPro" id="IPR015883">
    <property type="entry name" value="Glyco_hydro_20_cat"/>
</dbReference>